<reference evidence="2" key="1">
    <citation type="submission" date="2021-06" db="EMBL/GenBank/DDBJ databases">
        <authorList>
            <person name="Hodson N. C."/>
            <person name="Mongue J. A."/>
            <person name="Jaron S. K."/>
        </authorList>
    </citation>
    <scope>NUCLEOTIDE SEQUENCE</scope>
</reference>
<comment type="caution">
    <text evidence="2">The sequence shown here is derived from an EMBL/GenBank/DDBJ whole genome shotgun (WGS) entry which is preliminary data.</text>
</comment>
<evidence type="ECO:0000313" key="2">
    <source>
        <dbReference type="EMBL" id="CAG7650496.1"/>
    </source>
</evidence>
<dbReference type="AlphaFoldDB" id="A0A8J2J2R8"/>
<feature type="transmembrane region" description="Helical" evidence="1">
    <location>
        <begin position="59"/>
        <end position="83"/>
    </location>
</feature>
<proteinExistence type="predicted"/>
<dbReference type="EMBL" id="CAJVCH010003837">
    <property type="protein sequence ID" value="CAG7650496.1"/>
    <property type="molecule type" value="Genomic_DNA"/>
</dbReference>
<gene>
    <name evidence="2" type="ORF">AFUS01_LOCUS726</name>
</gene>
<dbReference type="PANTHER" id="PTHR11005">
    <property type="entry name" value="LYSOSOMAL ACID LIPASE-RELATED"/>
    <property type="match status" value="1"/>
</dbReference>
<evidence type="ECO:0000256" key="1">
    <source>
        <dbReference type="SAM" id="Phobius"/>
    </source>
</evidence>
<sequence length="121" mass="13973">MVLWVPPTTGFSKAQTTLYRSFLLIVVTSYDVWFANARGNNYSQEHTTLSPDHLKFWNFTYAVLYHEMGAGHSMGTMIFFIAMDRHPNLQQKRVNHVIYSATNRTDFMLCTGYKNVNQGVL</sequence>
<name>A0A8J2J2R8_9HEXA</name>
<protein>
    <submittedName>
        <fullName evidence="2">Uncharacterized protein</fullName>
    </submittedName>
</protein>
<keyword evidence="1" id="KW-0812">Transmembrane</keyword>
<organism evidence="2 3">
    <name type="scientific">Allacma fusca</name>
    <dbReference type="NCBI Taxonomy" id="39272"/>
    <lineage>
        <taxon>Eukaryota</taxon>
        <taxon>Metazoa</taxon>
        <taxon>Ecdysozoa</taxon>
        <taxon>Arthropoda</taxon>
        <taxon>Hexapoda</taxon>
        <taxon>Collembola</taxon>
        <taxon>Symphypleona</taxon>
        <taxon>Sminthuridae</taxon>
        <taxon>Allacma</taxon>
    </lineage>
</organism>
<keyword evidence="3" id="KW-1185">Reference proteome</keyword>
<accession>A0A8J2J2R8</accession>
<dbReference type="Proteomes" id="UP000708208">
    <property type="component" value="Unassembled WGS sequence"/>
</dbReference>
<keyword evidence="1" id="KW-0472">Membrane</keyword>
<dbReference type="OrthoDB" id="9974421at2759"/>
<evidence type="ECO:0000313" key="3">
    <source>
        <dbReference type="Proteomes" id="UP000708208"/>
    </source>
</evidence>
<keyword evidence="1" id="KW-1133">Transmembrane helix</keyword>